<dbReference type="Pfam" id="PF22784">
    <property type="entry name" value="PTP-SAK"/>
    <property type="match status" value="1"/>
</dbReference>
<dbReference type="InterPro" id="IPR029021">
    <property type="entry name" value="Prot-tyrosine_phosphatase-like"/>
</dbReference>
<dbReference type="EMBL" id="AP028947">
    <property type="protein sequence ID" value="BET26531.1"/>
    <property type="molecule type" value="Genomic_DNA"/>
</dbReference>
<dbReference type="FunFam" id="3.90.190.10:FF:000157">
    <property type="entry name" value="Protein-tyrosine phosphatase"/>
    <property type="match status" value="1"/>
</dbReference>
<dbReference type="GO" id="GO:0016791">
    <property type="term" value="F:phosphatase activity"/>
    <property type="evidence" value="ECO:0007669"/>
    <property type="project" value="UniProtKB-ARBA"/>
</dbReference>
<evidence type="ECO:0000259" key="2">
    <source>
        <dbReference type="PROSITE" id="PS50056"/>
    </source>
</evidence>
<reference evidence="3 4" key="1">
    <citation type="submission" date="2023-10" db="EMBL/GenBank/DDBJ databases">
        <title>Complete Genome Sequence of Limnobacter thiooxidans CS-K2T, Isolated from freshwater lake sediments in Bavaria, Germany.</title>
        <authorList>
            <person name="Naruki M."/>
            <person name="Watanabe A."/>
            <person name="Warashina T."/>
            <person name="Morita T."/>
            <person name="Arakawa K."/>
        </authorList>
    </citation>
    <scope>NUCLEOTIDE SEQUENCE [LARGE SCALE GENOMIC DNA]</scope>
    <source>
        <strain evidence="3 4">CS-K2</strain>
    </source>
</reference>
<name>A0AA86ME21_9BURK</name>
<evidence type="ECO:0000313" key="4">
    <source>
        <dbReference type="Proteomes" id="UP001329151"/>
    </source>
</evidence>
<organism evidence="3 4">
    <name type="scientific">Limnobacter thiooxidans</name>
    <dbReference type="NCBI Taxonomy" id="131080"/>
    <lineage>
        <taxon>Bacteria</taxon>
        <taxon>Pseudomonadati</taxon>
        <taxon>Pseudomonadota</taxon>
        <taxon>Betaproteobacteria</taxon>
        <taxon>Burkholderiales</taxon>
        <taxon>Burkholderiaceae</taxon>
        <taxon>Limnobacter</taxon>
    </lineage>
</organism>
<dbReference type="PROSITE" id="PS50056">
    <property type="entry name" value="TYR_PHOSPHATASE_2"/>
    <property type="match status" value="1"/>
</dbReference>
<accession>A0AA86ME21</accession>
<sequence>MCQQMGVDFYALPIPDGGTPSSQTEVRFRSELSRYLESTKENGFTAIFCKGGLGRTGLITASLLIEYGLSAEQAIELVRTARPGAIENCQQEQFVENYVPSGVTAQMPLRHNYIHDYLFDSHTWGEEKESLSFDQMRNRIQVGSWDDFLEMPERVGLNSSLDWPHEQLACHYLIESLHAPRSNLMERITLPFPVRIGEYRIPVHAICAVHRGRASREGMAIFTLNQSLEKHQSISEFKERLIQQGIFMGQGTVTRPAEDAKPHDKLEPFVMIGPIALEKAKAFAKEHLVDNFVFTSTLRLTKLVFTEHSDRTEP</sequence>
<dbReference type="Gene3D" id="3.90.190.10">
    <property type="entry name" value="Protein tyrosine phosphatase superfamily"/>
    <property type="match status" value="1"/>
</dbReference>
<protein>
    <recommendedName>
        <fullName evidence="2">Tyrosine specific protein phosphatases domain-containing protein</fullName>
    </recommendedName>
</protein>
<dbReference type="InterPro" id="IPR050561">
    <property type="entry name" value="PTP"/>
</dbReference>
<dbReference type="SMART" id="SM00404">
    <property type="entry name" value="PTPc_motif"/>
    <property type="match status" value="1"/>
</dbReference>
<dbReference type="KEGG" id="lto:RGQ30_20320"/>
<keyword evidence="4" id="KW-1185">Reference proteome</keyword>
<dbReference type="PANTHER" id="PTHR23339">
    <property type="entry name" value="TYROSINE SPECIFIC PROTEIN PHOSPHATASE AND DUAL SPECIFICITY PROTEIN PHOSPHATASE"/>
    <property type="match status" value="1"/>
</dbReference>
<dbReference type="Proteomes" id="UP001329151">
    <property type="component" value="Chromosome"/>
</dbReference>
<dbReference type="SUPFAM" id="SSF52799">
    <property type="entry name" value="(Phosphotyrosine protein) phosphatases II"/>
    <property type="match status" value="1"/>
</dbReference>
<dbReference type="AlphaFoldDB" id="A0AA86ME21"/>
<evidence type="ECO:0000256" key="1">
    <source>
        <dbReference type="ARBA" id="ARBA00022801"/>
    </source>
</evidence>
<proteinExistence type="predicted"/>
<evidence type="ECO:0000313" key="3">
    <source>
        <dbReference type="EMBL" id="BET26531.1"/>
    </source>
</evidence>
<keyword evidence="1" id="KW-0378">Hydrolase</keyword>
<dbReference type="InterPro" id="IPR003595">
    <property type="entry name" value="Tyr_Pase_cat"/>
</dbReference>
<dbReference type="InterPro" id="IPR057023">
    <property type="entry name" value="PTP-SAK"/>
</dbReference>
<dbReference type="InterPro" id="IPR000387">
    <property type="entry name" value="Tyr_Pase_dom"/>
</dbReference>
<feature type="domain" description="Tyrosine specific protein phosphatases" evidence="2">
    <location>
        <begin position="26"/>
        <end position="93"/>
    </location>
</feature>
<gene>
    <name evidence="3" type="ORF">RGQ30_20320</name>
</gene>